<evidence type="ECO:0008006" key="3">
    <source>
        <dbReference type="Google" id="ProtNLM"/>
    </source>
</evidence>
<dbReference type="EMBL" id="QEYD01000017">
    <property type="protein sequence ID" value="PWE26726.1"/>
    <property type="molecule type" value="Genomic_DNA"/>
</dbReference>
<dbReference type="GeneID" id="94367362"/>
<reference evidence="1 2" key="1">
    <citation type="submission" date="2018-05" db="EMBL/GenBank/DDBJ databases">
        <title>Pararhodobacter marina sp. nov., isolated from deep-sea water of the Indian Ocean.</title>
        <authorList>
            <person name="Lai Q.Sr."/>
            <person name="Liu X."/>
            <person name="Shao Z."/>
        </authorList>
    </citation>
    <scope>NUCLEOTIDE SEQUENCE [LARGE SCALE GENOMIC DNA]</scope>
    <source>
        <strain evidence="1 2">CIC4N-9</strain>
    </source>
</reference>
<name>A0A2U2C4B2_9RHOB</name>
<dbReference type="RefSeq" id="WP_109535287.1">
    <property type="nucleotide sequence ID" value="NZ_QEYD01000017.1"/>
</dbReference>
<dbReference type="Proteomes" id="UP000244940">
    <property type="component" value="Unassembled WGS sequence"/>
</dbReference>
<evidence type="ECO:0000313" key="2">
    <source>
        <dbReference type="Proteomes" id="UP000244940"/>
    </source>
</evidence>
<proteinExistence type="predicted"/>
<dbReference type="Pfam" id="PF13554">
    <property type="entry name" value="Phage_tail_terminator_5"/>
    <property type="match status" value="1"/>
</dbReference>
<dbReference type="Gene3D" id="3.30.2000.20">
    <property type="match status" value="1"/>
</dbReference>
<dbReference type="OrthoDB" id="7867325at2"/>
<sequence length="129" mass="13925">MTPNEAFTIIAARLRAMPDCPPVVWPNTNFEPVLPRLIFQQPVRGANDPTLGGGYKVRTGRAVVIVATALVDDFGDAADTLATQIEALFPTGPLPTQPAGVLTIVQSQVLGGYQTDTDWRVPVQIDWRA</sequence>
<comment type="caution">
    <text evidence="1">The sequence shown here is derived from an EMBL/GenBank/DDBJ whole genome shotgun (WGS) entry which is preliminary data.</text>
</comment>
<dbReference type="AlphaFoldDB" id="A0A2U2C4B2"/>
<accession>A0A2U2C4B2</accession>
<dbReference type="InterPro" id="IPR025395">
    <property type="entry name" value="Phage_tail_terminator-like"/>
</dbReference>
<gene>
    <name evidence="1" type="ORF">C4N9_20930</name>
</gene>
<evidence type="ECO:0000313" key="1">
    <source>
        <dbReference type="EMBL" id="PWE26726.1"/>
    </source>
</evidence>
<keyword evidence="2" id="KW-1185">Reference proteome</keyword>
<organism evidence="1 2">
    <name type="scientific">Pararhodobacter marinus</name>
    <dbReference type="NCBI Taxonomy" id="2184063"/>
    <lineage>
        <taxon>Bacteria</taxon>
        <taxon>Pseudomonadati</taxon>
        <taxon>Pseudomonadota</taxon>
        <taxon>Alphaproteobacteria</taxon>
        <taxon>Rhodobacterales</taxon>
        <taxon>Paracoccaceae</taxon>
        <taxon>Pararhodobacter</taxon>
    </lineage>
</organism>
<protein>
    <recommendedName>
        <fullName evidence="3">DUF3168 domain-containing protein</fullName>
    </recommendedName>
</protein>